<accession>A0A645I2G5</accession>
<organism evidence="1">
    <name type="scientific">bioreactor metagenome</name>
    <dbReference type="NCBI Taxonomy" id="1076179"/>
    <lineage>
        <taxon>unclassified sequences</taxon>
        <taxon>metagenomes</taxon>
        <taxon>ecological metagenomes</taxon>
    </lineage>
</organism>
<evidence type="ECO:0000313" key="1">
    <source>
        <dbReference type="EMBL" id="MPN44609.1"/>
    </source>
</evidence>
<reference evidence="1" key="1">
    <citation type="submission" date="2019-08" db="EMBL/GenBank/DDBJ databases">
        <authorList>
            <person name="Kucharzyk K."/>
            <person name="Murdoch R.W."/>
            <person name="Higgins S."/>
            <person name="Loffler F."/>
        </authorList>
    </citation>
    <scope>NUCLEOTIDE SEQUENCE</scope>
</reference>
<protein>
    <submittedName>
        <fullName evidence="1">Uncharacterized protein</fullName>
    </submittedName>
</protein>
<gene>
    <name evidence="1" type="ORF">SDC9_192174</name>
</gene>
<comment type="caution">
    <text evidence="1">The sequence shown here is derived from an EMBL/GenBank/DDBJ whole genome shotgun (WGS) entry which is preliminary data.</text>
</comment>
<sequence length="53" mass="5888">MEFVLLVACGLKLLLKVLENAKLGNVIESLVKFGQSHLFLKSLENHPVALLRT</sequence>
<proteinExistence type="predicted"/>
<name>A0A645I2G5_9ZZZZ</name>
<dbReference type="AlphaFoldDB" id="A0A645I2G5"/>
<dbReference type="EMBL" id="VSSQ01103856">
    <property type="protein sequence ID" value="MPN44609.1"/>
    <property type="molecule type" value="Genomic_DNA"/>
</dbReference>